<dbReference type="RefSeq" id="XP_067546219.1">
    <property type="nucleotide sequence ID" value="XM_067693838.1"/>
</dbReference>
<dbReference type="GO" id="GO:0140662">
    <property type="term" value="F:ATP-dependent protein folding chaperone"/>
    <property type="evidence" value="ECO:0007669"/>
    <property type="project" value="InterPro"/>
</dbReference>
<dbReference type="OrthoDB" id="10262720at2759"/>
<dbReference type="GO" id="GO:0030968">
    <property type="term" value="P:endoplasmic reticulum unfolded protein response"/>
    <property type="evidence" value="ECO:0007669"/>
    <property type="project" value="TreeGrafter"/>
</dbReference>
<dbReference type="InterPro" id="IPR029048">
    <property type="entry name" value="HSP70_C_sf"/>
</dbReference>
<dbReference type="GO" id="GO:0005524">
    <property type="term" value="F:ATP binding"/>
    <property type="evidence" value="ECO:0007669"/>
    <property type="project" value="UniProtKB-KW"/>
</dbReference>
<dbReference type="GO" id="GO:0034663">
    <property type="term" value="C:endoplasmic reticulum chaperone complex"/>
    <property type="evidence" value="ECO:0007669"/>
    <property type="project" value="TreeGrafter"/>
</dbReference>
<dbReference type="AlphaFoldDB" id="A0A8H7Z883"/>
<feature type="compositionally biased region" description="Low complexity" evidence="7">
    <location>
        <begin position="891"/>
        <end position="909"/>
    </location>
</feature>
<dbReference type="Pfam" id="PF00012">
    <property type="entry name" value="HSP70"/>
    <property type="match status" value="1"/>
</dbReference>
<name>A0A8H7Z883_9ASCO</name>
<feature type="region of interest" description="Disordered" evidence="7">
    <location>
        <begin position="876"/>
        <end position="938"/>
    </location>
</feature>
<gene>
    <name evidence="9" type="ORF">I9W82_004736</name>
</gene>
<feature type="compositionally biased region" description="Polar residues" evidence="7">
    <location>
        <begin position="910"/>
        <end position="926"/>
    </location>
</feature>
<dbReference type="Gene3D" id="3.30.30.30">
    <property type="match status" value="1"/>
</dbReference>
<feature type="chain" id="PRO_5034458963" evidence="8">
    <location>
        <begin position="17"/>
        <end position="938"/>
    </location>
</feature>
<comment type="caution">
    <text evidence="9">The sequence shown here is derived from an EMBL/GenBank/DDBJ whole genome shotgun (WGS) entry which is preliminary data.</text>
</comment>
<sequence length="938" mass="104643">MRFFLSLACIISIVFSAIVGIDYGQQFTKAVLLAPGIPFELILTDEGKRKDLSGVCIRKDPNGGLERSYGSQMGSLATRFPQNTVLDLKQLIGKSFDDPATEKYLRTHFGVKLVKDESRANAIKFDLGLENSTYQFSVEELLAMSLNEIKARALHDLEENPNAAALVEDVTISIPPFSSQAARQAYLDSLFLANFSNVLGLVDEGTSVALNFASNRKYEPSDYNDVTEYHLVFDAGAGYTTATLFSLTPQSNGKVVLKMESVGEDLLFGGKTLTESVYSIVLEKLLTHFGIESSDLSEKIHARLYEVAEKAKIILSANTEYHTTLESIYDEKDFKVSITRDEFEELNSDLMERVTKPIEVALQKSNLNVKNLKSVILNGGSTRVPFVQKHVSLFVGEDKISKSVNTDESSALGTTQMGLKLKTKTQSPKDVKLIDRVYHNFEVSTNGNDEQLIVFAEGSEAGNTTKLSLGEVGEPLTISLFEDGSLIKSYNFGDISSAAGKLGCKSGESKEVIASFELNKSKMFDLVKTNIQCQSKKSGSFFDNLLKKKDEQEVLEVESGDDEEEEKAEGFNSTSSDANSTTTDSKSKSSKALKSTYISIPSATYPHIQPIDKAEKKKLLRKLAYLNRLDDAKVELTAVRNELESHLYKLRELIESNEENLAKELSSKEISRFTDFVGEQIEWLDFESDSASIGDLKKKIKSVGKYEQEIQSYLEMSSTDLSKEGMKKLYDDGSQLIMTIQSSMLKFGEQIAEVRKKYDDAGLNFDKENDRIKLKIMGKEDKMLSFDKNLQEYKDVITKIGELLKFSDSKFNKISKKELYSFHDALAKGVAQMLIDLMDLEKTHIDRMNLFDEQYDKLIERQQQKEYRRKLREAAKEAEKKAASESKVEGTIEIETSSSIESGSESSETVNADSSATLKSKPSDSTGDVEAEIEHDEL</sequence>
<organism evidence="9 10">
    <name type="scientific">Candida metapsilosis</name>
    <dbReference type="NCBI Taxonomy" id="273372"/>
    <lineage>
        <taxon>Eukaryota</taxon>
        <taxon>Fungi</taxon>
        <taxon>Dikarya</taxon>
        <taxon>Ascomycota</taxon>
        <taxon>Saccharomycotina</taxon>
        <taxon>Pichiomycetes</taxon>
        <taxon>Debaryomycetaceae</taxon>
        <taxon>Candida/Lodderomyces clade</taxon>
        <taxon>Candida</taxon>
    </lineage>
</organism>
<keyword evidence="2 8" id="KW-0732">Signal</keyword>
<evidence type="ECO:0000256" key="4">
    <source>
        <dbReference type="ARBA" id="ARBA00022840"/>
    </source>
</evidence>
<dbReference type="PANTHER" id="PTHR45639:SF3">
    <property type="entry name" value="HYPOXIA UP-REGULATED PROTEIN 1"/>
    <property type="match status" value="1"/>
</dbReference>
<proteinExistence type="predicted"/>
<keyword evidence="10" id="KW-1185">Reference proteome</keyword>
<dbReference type="FunFam" id="3.90.640.10:FF:000029">
    <property type="entry name" value="Heat shock protein 110"/>
    <property type="match status" value="1"/>
</dbReference>
<dbReference type="InterPro" id="IPR013126">
    <property type="entry name" value="Hsp_70_fam"/>
</dbReference>
<dbReference type="PROSITE" id="PS01036">
    <property type="entry name" value="HSP70_3"/>
    <property type="match status" value="1"/>
</dbReference>
<dbReference type="GO" id="GO:0005788">
    <property type="term" value="C:endoplasmic reticulum lumen"/>
    <property type="evidence" value="ECO:0007669"/>
    <property type="project" value="UniProtKB-SubCell"/>
</dbReference>
<keyword evidence="4" id="KW-0067">ATP-binding</keyword>
<dbReference type="CDD" id="cd10230">
    <property type="entry name" value="ASKHA_NBD_HSP70_HYOU1"/>
    <property type="match status" value="1"/>
</dbReference>
<dbReference type="Gene3D" id="3.90.640.10">
    <property type="entry name" value="Actin, Chain A, domain 4"/>
    <property type="match status" value="1"/>
</dbReference>
<evidence type="ECO:0000256" key="8">
    <source>
        <dbReference type="SAM" id="SignalP"/>
    </source>
</evidence>
<comment type="subcellular location">
    <subcellularLocation>
        <location evidence="1">Endoplasmic reticulum lumen</location>
    </subcellularLocation>
</comment>
<dbReference type="GeneID" id="93653365"/>
<feature type="compositionally biased region" description="Acidic residues" evidence="7">
    <location>
        <begin position="927"/>
        <end position="938"/>
    </location>
</feature>
<dbReference type="InterPro" id="IPR018181">
    <property type="entry name" value="Heat_shock_70_CS"/>
</dbReference>
<accession>A0A8H7Z883</accession>
<feature type="coiled-coil region" evidence="6">
    <location>
        <begin position="626"/>
        <end position="660"/>
    </location>
</feature>
<keyword evidence="3" id="KW-0547">Nucleotide-binding</keyword>
<dbReference type="SUPFAM" id="SSF100934">
    <property type="entry name" value="Heat shock protein 70kD (HSP70), C-terminal subdomain"/>
    <property type="match status" value="1"/>
</dbReference>
<dbReference type="Gene3D" id="3.30.420.40">
    <property type="match status" value="2"/>
</dbReference>
<dbReference type="PANTHER" id="PTHR45639">
    <property type="entry name" value="HSC70CB, ISOFORM G-RELATED"/>
    <property type="match status" value="1"/>
</dbReference>
<feature type="signal peptide" evidence="8">
    <location>
        <begin position="1"/>
        <end position="16"/>
    </location>
</feature>
<feature type="compositionally biased region" description="Acidic residues" evidence="7">
    <location>
        <begin position="553"/>
        <end position="567"/>
    </location>
</feature>
<evidence type="ECO:0000256" key="6">
    <source>
        <dbReference type="SAM" id="Coils"/>
    </source>
</evidence>
<dbReference type="InterPro" id="IPR043129">
    <property type="entry name" value="ATPase_NBD"/>
</dbReference>
<dbReference type="Proteomes" id="UP000669133">
    <property type="component" value="Unassembled WGS sequence"/>
</dbReference>
<evidence type="ECO:0000256" key="7">
    <source>
        <dbReference type="SAM" id="MobiDB-lite"/>
    </source>
</evidence>
<evidence type="ECO:0000256" key="2">
    <source>
        <dbReference type="ARBA" id="ARBA00022729"/>
    </source>
</evidence>
<reference evidence="9 10" key="1">
    <citation type="submission" date="2020-12" db="EMBL/GenBank/DDBJ databases">
        <title>Effect of drift, selection, and recombination on the evolution of hybrid genomes in Candida yeast pathogens.</title>
        <authorList>
            <person name="Mixao V."/>
            <person name="Ksiezopolska E."/>
            <person name="Saus E."/>
            <person name="Boekhout T."/>
            <person name="Gacser A."/>
            <person name="Gabaldon T."/>
        </authorList>
    </citation>
    <scope>NUCLEOTIDE SEQUENCE [LARGE SCALE GENOMIC DNA]</scope>
    <source>
        <strain evidence="9 10">BP57</strain>
    </source>
</reference>
<feature type="region of interest" description="Disordered" evidence="7">
    <location>
        <begin position="553"/>
        <end position="587"/>
    </location>
</feature>
<dbReference type="SUPFAM" id="SSF53067">
    <property type="entry name" value="Actin-like ATPase domain"/>
    <property type="match status" value="2"/>
</dbReference>
<feature type="compositionally biased region" description="Basic and acidic residues" evidence="7">
    <location>
        <begin position="876"/>
        <end position="890"/>
    </location>
</feature>
<dbReference type="Gene3D" id="1.20.1270.10">
    <property type="match status" value="1"/>
</dbReference>
<dbReference type="EMBL" id="JAEOAQ010000007">
    <property type="protein sequence ID" value="KAG5417103.1"/>
    <property type="molecule type" value="Genomic_DNA"/>
</dbReference>
<evidence type="ECO:0000256" key="5">
    <source>
        <dbReference type="ARBA" id="ARBA00023186"/>
    </source>
</evidence>
<evidence type="ECO:0000256" key="3">
    <source>
        <dbReference type="ARBA" id="ARBA00022741"/>
    </source>
</evidence>
<evidence type="ECO:0000313" key="10">
    <source>
        <dbReference type="Proteomes" id="UP000669133"/>
    </source>
</evidence>
<evidence type="ECO:0000256" key="1">
    <source>
        <dbReference type="ARBA" id="ARBA00004319"/>
    </source>
</evidence>
<dbReference type="PRINTS" id="PR00301">
    <property type="entry name" value="HEATSHOCK70"/>
</dbReference>
<keyword evidence="6" id="KW-0175">Coiled coil</keyword>
<protein>
    <submittedName>
        <fullName evidence="9">LHS1</fullName>
    </submittedName>
</protein>
<keyword evidence="5" id="KW-0143">Chaperone</keyword>
<evidence type="ECO:0000313" key="9">
    <source>
        <dbReference type="EMBL" id="KAG5417103.1"/>
    </source>
</evidence>
<feature type="compositionally biased region" description="Low complexity" evidence="7">
    <location>
        <begin position="570"/>
        <end position="587"/>
    </location>
</feature>